<dbReference type="GO" id="GO:0006043">
    <property type="term" value="P:glucosamine catabolic process"/>
    <property type="evidence" value="ECO:0007669"/>
    <property type="project" value="TreeGrafter"/>
</dbReference>
<dbReference type="HAMAP" id="MF_01241">
    <property type="entry name" value="GlcN6P_deamin"/>
    <property type="match status" value="1"/>
</dbReference>
<comment type="pathway">
    <text evidence="5 7">Amino-sugar metabolism; N-acetylneuraminate degradation; D-fructose 6-phosphate from N-acetylneuraminate: step 5/5.</text>
</comment>
<evidence type="ECO:0000256" key="5">
    <source>
        <dbReference type="ARBA" id="ARBA00060525"/>
    </source>
</evidence>
<gene>
    <name evidence="7 9" type="primary">nagB</name>
    <name evidence="9" type="ORF">RN92_09350</name>
</gene>
<comment type="function">
    <text evidence="4 7">Catalyzes the reversible isomerization-deamination of glucosamine 6-phosphate (GlcN6P) to form fructose 6-phosphate (Fru6P) and ammonium ion.</text>
</comment>
<evidence type="ECO:0000313" key="10">
    <source>
        <dbReference type="Proteomes" id="UP000068516"/>
    </source>
</evidence>
<dbReference type="GO" id="GO:0006046">
    <property type="term" value="P:N-acetylglucosamine catabolic process"/>
    <property type="evidence" value="ECO:0007669"/>
    <property type="project" value="UniProtKB-UniRule"/>
</dbReference>
<proteinExistence type="inferred from homology"/>
<comment type="caution">
    <text evidence="7">Lacks conserved residue(s) required for the propagation of feature annotation.</text>
</comment>
<dbReference type="PANTHER" id="PTHR11280">
    <property type="entry name" value="GLUCOSAMINE-6-PHOSPHATE ISOMERASE"/>
    <property type="match status" value="1"/>
</dbReference>
<dbReference type="InterPro" id="IPR006148">
    <property type="entry name" value="Glc/Gal-6P_isomerase"/>
</dbReference>
<evidence type="ECO:0000256" key="1">
    <source>
        <dbReference type="ARBA" id="ARBA00000644"/>
    </source>
</evidence>
<dbReference type="InterPro" id="IPR004547">
    <property type="entry name" value="Glucosamine6P_isomerase"/>
</dbReference>
<evidence type="ECO:0000313" key="9">
    <source>
        <dbReference type="EMBL" id="ALQ36105.1"/>
    </source>
</evidence>
<keyword evidence="3 7" id="KW-0119">Carbohydrate metabolism</keyword>
<feature type="active site" description="Proton acceptor; for enolization step" evidence="7">
    <location>
        <position position="71"/>
    </location>
</feature>
<dbReference type="SUPFAM" id="SSF100950">
    <property type="entry name" value="NagB/RpiA/CoA transferase-like"/>
    <property type="match status" value="1"/>
</dbReference>
<dbReference type="GO" id="GO:0005975">
    <property type="term" value="P:carbohydrate metabolic process"/>
    <property type="evidence" value="ECO:0007669"/>
    <property type="project" value="InterPro"/>
</dbReference>
<evidence type="ECO:0000256" key="3">
    <source>
        <dbReference type="ARBA" id="ARBA00023277"/>
    </source>
</evidence>
<dbReference type="Gene3D" id="3.40.50.1360">
    <property type="match status" value="1"/>
</dbReference>
<evidence type="ECO:0000256" key="7">
    <source>
        <dbReference type="HAMAP-Rule" id="MF_01241"/>
    </source>
</evidence>
<sequence>MRFIVIDNKSVGDWGAVYIVNKIKEFNPTPERKFVLGLPTGSTPLKMYKRLIEFYKEGIISFKNVITFNMDEYVGLPEDNPQSYHYYMYNNFFNHIDIEKENINILNGMADDIKEECKRYEKKILEVGGIDLFLGGVGVDGHIAFNEPGSSLKSRTREKELTEDTIIANSRFFDNDITKVPQSALTVGVATIMDAKEVLIMVEGNNKARALHMGIEEGVNHMWTISALQLHEKAIVVADEDACAELKVSTYKYYKDIEKKNSNVDKLIENICKK</sequence>
<reference evidence="9 10" key="1">
    <citation type="submission" date="2015-11" db="EMBL/GenBank/DDBJ databases">
        <authorList>
            <person name="Kook J.-K."/>
            <person name="Park S.-N."/>
            <person name="Lim Y.K."/>
            <person name="Jo E."/>
        </authorList>
    </citation>
    <scope>NUCLEOTIDE SEQUENCE [LARGE SCALE GENOMIC DNA]</scope>
    <source>
        <strain evidence="9 10">ChDC F206</strain>
    </source>
</reference>
<comment type="catalytic activity">
    <reaction evidence="1 7">
        <text>alpha-D-glucosamine 6-phosphate + H2O = beta-D-fructose 6-phosphate + NH4(+)</text>
        <dbReference type="Rhea" id="RHEA:12172"/>
        <dbReference type="ChEBI" id="CHEBI:15377"/>
        <dbReference type="ChEBI" id="CHEBI:28938"/>
        <dbReference type="ChEBI" id="CHEBI:57634"/>
        <dbReference type="ChEBI" id="CHEBI:75989"/>
        <dbReference type="EC" id="3.5.99.6"/>
    </reaction>
</comment>
<organism evidence="9 10">
    <name type="scientific">Fusobacterium hwasookii ChDC F206</name>
    <dbReference type="NCBI Taxonomy" id="1307443"/>
    <lineage>
        <taxon>Bacteria</taxon>
        <taxon>Fusobacteriati</taxon>
        <taxon>Fusobacteriota</taxon>
        <taxon>Fusobacteriia</taxon>
        <taxon>Fusobacteriales</taxon>
        <taxon>Fusobacteriaceae</taxon>
        <taxon>Fusobacterium</taxon>
    </lineage>
</organism>
<dbReference type="EC" id="3.5.99.6" evidence="7"/>
<dbReference type="FunFam" id="3.40.50.1360:FF:000002">
    <property type="entry name" value="Glucosamine-6-phosphate deaminase"/>
    <property type="match status" value="1"/>
</dbReference>
<evidence type="ECO:0000256" key="4">
    <source>
        <dbReference type="ARBA" id="ARBA00055188"/>
    </source>
</evidence>
<dbReference type="GeneID" id="60659814"/>
<dbReference type="RefSeq" id="WP_029492154.1">
    <property type="nucleotide sequence ID" value="NZ_ATKH01000013.1"/>
</dbReference>
<evidence type="ECO:0000259" key="8">
    <source>
        <dbReference type="Pfam" id="PF01182"/>
    </source>
</evidence>
<comment type="similarity">
    <text evidence="6 7">Belongs to the glucosamine/galactosamine-6-phosphate isomerase family. NagB subfamily.</text>
</comment>
<dbReference type="GO" id="GO:0004342">
    <property type="term" value="F:glucosamine-6-phosphate deaminase activity"/>
    <property type="evidence" value="ECO:0007669"/>
    <property type="project" value="UniProtKB-UniRule"/>
</dbReference>
<feature type="active site" description="For ring-opening step" evidence="7">
    <location>
        <position position="140"/>
    </location>
</feature>
<protein>
    <recommendedName>
        <fullName evidence="7">Glucosamine-6-phosphate deaminase</fullName>
        <ecNumber evidence="7">3.5.99.6</ecNumber>
    </recommendedName>
    <alternativeName>
        <fullName evidence="7">GlcN6P deaminase</fullName>
        <shortName evidence="7">GNPDA</shortName>
    </alternativeName>
    <alternativeName>
        <fullName evidence="7">Glucosamine-6-phosphate isomerase</fullName>
    </alternativeName>
</protein>
<dbReference type="EMBL" id="CP013336">
    <property type="protein sequence ID" value="ALQ36105.1"/>
    <property type="molecule type" value="Genomic_DNA"/>
</dbReference>
<feature type="active site" description="For ring-opening step" evidence="7">
    <location>
        <position position="147"/>
    </location>
</feature>
<dbReference type="NCBIfam" id="TIGR00502">
    <property type="entry name" value="nagB"/>
    <property type="match status" value="1"/>
</dbReference>
<dbReference type="PROSITE" id="PS01161">
    <property type="entry name" value="GLC_GALNAC_ISOMERASE"/>
    <property type="match status" value="1"/>
</dbReference>
<keyword evidence="2 7" id="KW-0378">Hydrolase</keyword>
<dbReference type="InterPro" id="IPR037171">
    <property type="entry name" value="NagB/RpiA_transferase-like"/>
</dbReference>
<accession>A0AAC8WL46</accession>
<dbReference type="Pfam" id="PF01182">
    <property type="entry name" value="Glucosamine_iso"/>
    <property type="match status" value="1"/>
</dbReference>
<dbReference type="Proteomes" id="UP000068516">
    <property type="component" value="Chromosome"/>
</dbReference>
<evidence type="ECO:0000256" key="2">
    <source>
        <dbReference type="ARBA" id="ARBA00022801"/>
    </source>
</evidence>
<dbReference type="GO" id="GO:0019262">
    <property type="term" value="P:N-acetylneuraminate catabolic process"/>
    <property type="evidence" value="ECO:0007669"/>
    <property type="project" value="UniProtKB-UniRule"/>
</dbReference>
<evidence type="ECO:0000256" key="6">
    <source>
        <dbReference type="ARBA" id="ARBA00061194"/>
    </source>
</evidence>
<feature type="domain" description="Glucosamine/galactosamine-6-phosphate isomerase" evidence="8">
    <location>
        <begin position="17"/>
        <end position="229"/>
    </location>
</feature>
<dbReference type="CDD" id="cd01399">
    <property type="entry name" value="GlcN6P_deaminase"/>
    <property type="match status" value="1"/>
</dbReference>
<feature type="active site" description="Proton acceptor; for ring-opening step" evidence="7">
    <location>
        <position position="142"/>
    </location>
</feature>
<name>A0AAC8WL46_9FUSO</name>
<dbReference type="InterPro" id="IPR018321">
    <property type="entry name" value="Glucosamine6P_isomerase_CS"/>
</dbReference>
<dbReference type="PANTHER" id="PTHR11280:SF5">
    <property type="entry name" value="GLUCOSAMINE-6-PHOSPHATE ISOMERASE"/>
    <property type="match status" value="1"/>
</dbReference>
<dbReference type="GO" id="GO:0005829">
    <property type="term" value="C:cytosol"/>
    <property type="evidence" value="ECO:0007669"/>
    <property type="project" value="UniProtKB-ARBA"/>
</dbReference>
<dbReference type="GO" id="GO:0042802">
    <property type="term" value="F:identical protein binding"/>
    <property type="evidence" value="ECO:0007669"/>
    <property type="project" value="TreeGrafter"/>
</dbReference>
<dbReference type="AlphaFoldDB" id="A0AAC8WL46"/>